<gene>
    <name evidence="1" type="ORF">B2A_06896</name>
</gene>
<proteinExistence type="predicted"/>
<reference evidence="1" key="2">
    <citation type="journal article" date="2014" name="ISME J.">
        <title>Microbial stratification in low pH oxic and suboxic macroscopic growths along an acid mine drainage.</title>
        <authorList>
            <person name="Mendez-Garcia C."/>
            <person name="Mesa V."/>
            <person name="Sprenger R.R."/>
            <person name="Richter M."/>
            <person name="Diez M.S."/>
            <person name="Solano J."/>
            <person name="Bargiela R."/>
            <person name="Golyshina O.V."/>
            <person name="Manteca A."/>
            <person name="Ramos J.L."/>
            <person name="Gallego J.R."/>
            <person name="Llorente I."/>
            <person name="Martins Dos Santos V.A."/>
            <person name="Jensen O.N."/>
            <person name="Pelaez A.I."/>
            <person name="Sanchez J."/>
            <person name="Ferrer M."/>
        </authorList>
    </citation>
    <scope>NUCLEOTIDE SEQUENCE</scope>
</reference>
<dbReference type="AlphaFoldDB" id="T1A3B0"/>
<protein>
    <submittedName>
        <fullName evidence="1">Multi-sensor signal transduction histidine kinase</fullName>
    </submittedName>
</protein>
<sequence>MVATTSSAVIDEDVQASIAWLPFRRLAVENEIQSSWAIPIMGPSESGLVGVITAYFPVNSSPARDQLDLVGLYAGYAANAIERDRLLSEVTVRNRVLETVREMLDILAGPKVVAEALVIAAQILCRGLRADEVGLWELSYRDA</sequence>
<evidence type="ECO:0000313" key="1">
    <source>
        <dbReference type="EMBL" id="EQD51417.1"/>
    </source>
</evidence>
<dbReference type="InterPro" id="IPR029016">
    <property type="entry name" value="GAF-like_dom_sf"/>
</dbReference>
<dbReference type="GO" id="GO:0016301">
    <property type="term" value="F:kinase activity"/>
    <property type="evidence" value="ECO:0007669"/>
    <property type="project" value="UniProtKB-KW"/>
</dbReference>
<organism evidence="1">
    <name type="scientific">mine drainage metagenome</name>
    <dbReference type="NCBI Taxonomy" id="410659"/>
    <lineage>
        <taxon>unclassified sequences</taxon>
        <taxon>metagenomes</taxon>
        <taxon>ecological metagenomes</taxon>
    </lineage>
</organism>
<dbReference type="SUPFAM" id="SSF55781">
    <property type="entry name" value="GAF domain-like"/>
    <property type="match status" value="1"/>
</dbReference>
<feature type="non-terminal residue" evidence="1">
    <location>
        <position position="143"/>
    </location>
</feature>
<keyword evidence="1" id="KW-0808">Transferase</keyword>
<accession>T1A3B0</accession>
<name>T1A3B0_9ZZZZ</name>
<reference evidence="1" key="1">
    <citation type="submission" date="2013-08" db="EMBL/GenBank/DDBJ databases">
        <authorList>
            <person name="Mendez C."/>
            <person name="Richter M."/>
            <person name="Ferrer M."/>
            <person name="Sanchez J."/>
        </authorList>
    </citation>
    <scope>NUCLEOTIDE SEQUENCE</scope>
</reference>
<comment type="caution">
    <text evidence="1">The sequence shown here is derived from an EMBL/GenBank/DDBJ whole genome shotgun (WGS) entry which is preliminary data.</text>
</comment>
<dbReference type="Gene3D" id="3.30.450.40">
    <property type="match status" value="1"/>
</dbReference>
<keyword evidence="1" id="KW-0418">Kinase</keyword>
<dbReference type="EMBL" id="AUZZ01004921">
    <property type="protein sequence ID" value="EQD51417.1"/>
    <property type="molecule type" value="Genomic_DNA"/>
</dbReference>